<dbReference type="AlphaFoldDB" id="A0A836H2H9"/>
<sequence>MQSKKLLSSAAKKSSSATSAAQRRQDAQHKRALKEKADQEALAQWIDAHDPLLDKAADGPIQMEELFSTKLVHRTFALPGAGERPYDWSEFRKVLESRTASSPRWFMQLREEDLLAGDDGMEGVTVDCYVIAEATQPTVAPGEYIVKVHWPYSDAEDNAPERILPLEGQGMCWRRVVKADGSDMNVFLLQKRSLPACKGGSDASVAATLAPSAFAFGFPDNRTAASSRDGSTTTKIPDYGFGNTFSAAAPTPPPTVTTTPSLTPGLGFGFGAAPQPAGETPANSSSGSSNGFSFSFGSRQSTVKASSPGDFDFGFSAVAPAPASAATALAVPGFSTAAPGAEESGEVEVQPLKTSEVLFALWSRKRLTELSKEIRSGSRIVCEDFPLDATTKIKLVMQNDRKDDIEATVRRLLLNRLFAKQDNSVKAIDAWINDCPVFDGALAPALQAFRERQLNELANKSDLFQSLHARYHARIEAELQRIVGVRDAAAKKELQRIDAIMAQMKERKLAEKGSFRLLKFYAKNDVLKFRPFGKISGICEMGESVDVCVPPAHVNLNPFTGKPL</sequence>
<evidence type="ECO:0000313" key="3">
    <source>
        <dbReference type="Proteomes" id="UP000674143"/>
    </source>
</evidence>
<evidence type="ECO:0000313" key="2">
    <source>
        <dbReference type="EMBL" id="KAG5469165.1"/>
    </source>
</evidence>
<reference evidence="3" key="1">
    <citation type="journal article" date="2021" name="Microbiol. Resour. Announc.">
        <title>LGAAP: Leishmaniinae Genome Assembly and Annotation Pipeline.</title>
        <authorList>
            <person name="Almutairi H."/>
            <person name="Urbaniak M.D."/>
            <person name="Bates M.D."/>
            <person name="Jariyapan N."/>
            <person name="Kwakye-Nuako G."/>
            <person name="Thomaz-Soccol V."/>
            <person name="Al-Salem W.S."/>
            <person name="Dillon R.J."/>
            <person name="Bates P.A."/>
            <person name="Gatherer D."/>
        </authorList>
    </citation>
    <scope>NUCLEOTIDE SEQUENCE [LARGE SCALE GENOMIC DNA]</scope>
</reference>
<gene>
    <name evidence="2" type="ORF">LSCM4_02563</name>
</gene>
<feature type="compositionally biased region" description="Low complexity" evidence="1">
    <location>
        <begin position="1"/>
        <end position="21"/>
    </location>
</feature>
<accession>A0A836H2H9</accession>
<dbReference type="Proteomes" id="UP000674143">
    <property type="component" value="Unassembled WGS sequence"/>
</dbReference>
<evidence type="ECO:0008006" key="4">
    <source>
        <dbReference type="Google" id="ProtNLM"/>
    </source>
</evidence>
<proteinExistence type="predicted"/>
<dbReference type="RefSeq" id="XP_067060142.1">
    <property type="nucleotide sequence ID" value="XM_067204590.1"/>
</dbReference>
<protein>
    <recommendedName>
        <fullName evidence="4">Nucleoporin</fullName>
    </recommendedName>
</protein>
<dbReference type="GeneID" id="92358524"/>
<dbReference type="EMBL" id="JAFHLR010000033">
    <property type="protein sequence ID" value="KAG5469165.1"/>
    <property type="molecule type" value="Genomic_DNA"/>
</dbReference>
<keyword evidence="3" id="KW-1185">Reference proteome</keyword>
<organism evidence="2 3">
    <name type="scientific">Leishmania orientalis</name>
    <dbReference type="NCBI Taxonomy" id="2249476"/>
    <lineage>
        <taxon>Eukaryota</taxon>
        <taxon>Discoba</taxon>
        <taxon>Euglenozoa</taxon>
        <taxon>Kinetoplastea</taxon>
        <taxon>Metakinetoplastina</taxon>
        <taxon>Trypanosomatida</taxon>
        <taxon>Trypanosomatidae</taxon>
        <taxon>Leishmaniinae</taxon>
        <taxon>Leishmania</taxon>
    </lineage>
</organism>
<feature type="region of interest" description="Disordered" evidence="1">
    <location>
        <begin position="1"/>
        <end position="36"/>
    </location>
</feature>
<feature type="compositionally biased region" description="Basic and acidic residues" evidence="1">
    <location>
        <begin position="23"/>
        <end position="36"/>
    </location>
</feature>
<comment type="caution">
    <text evidence="2">The sequence shown here is derived from an EMBL/GenBank/DDBJ whole genome shotgun (WGS) entry which is preliminary data.</text>
</comment>
<feature type="region of interest" description="Disordered" evidence="1">
    <location>
        <begin position="270"/>
        <end position="290"/>
    </location>
</feature>
<evidence type="ECO:0000256" key="1">
    <source>
        <dbReference type="SAM" id="MobiDB-lite"/>
    </source>
</evidence>
<reference evidence="3" key="2">
    <citation type="journal article" date="2021" name="Sci. Data">
        <title>Chromosome-scale genome sequencing, assembly and annotation of six genomes from subfamily Leishmaniinae.</title>
        <authorList>
            <person name="Almutairi H."/>
            <person name="Urbaniak M.D."/>
            <person name="Bates M.D."/>
            <person name="Jariyapan N."/>
            <person name="Kwakye-Nuako G."/>
            <person name="Thomaz Soccol V."/>
            <person name="Al-Salem W.S."/>
            <person name="Dillon R.J."/>
            <person name="Bates P.A."/>
            <person name="Gatherer D."/>
        </authorList>
    </citation>
    <scope>NUCLEOTIDE SEQUENCE [LARGE SCALE GENOMIC DNA]</scope>
</reference>
<dbReference type="KEGG" id="loi:92358524"/>
<name>A0A836H2H9_9TRYP</name>